<proteinExistence type="predicted"/>
<name>A0A8H5FI82_9AGAR</name>
<evidence type="ECO:0000313" key="2">
    <source>
        <dbReference type="EMBL" id="KAF5338155.1"/>
    </source>
</evidence>
<dbReference type="Proteomes" id="UP000541558">
    <property type="component" value="Unassembled WGS sequence"/>
</dbReference>
<reference evidence="2 3" key="1">
    <citation type="journal article" date="2020" name="ISME J.">
        <title>Uncovering the hidden diversity of litter-decomposition mechanisms in mushroom-forming fungi.</title>
        <authorList>
            <person name="Floudas D."/>
            <person name="Bentzer J."/>
            <person name="Ahren D."/>
            <person name="Johansson T."/>
            <person name="Persson P."/>
            <person name="Tunlid A."/>
        </authorList>
    </citation>
    <scope>NUCLEOTIDE SEQUENCE [LARGE SCALE GENOMIC DNA]</scope>
    <source>
        <strain evidence="2 3">CBS 175.51</strain>
    </source>
</reference>
<organism evidence="2 3">
    <name type="scientific">Ephemerocybe angulata</name>
    <dbReference type="NCBI Taxonomy" id="980116"/>
    <lineage>
        <taxon>Eukaryota</taxon>
        <taxon>Fungi</taxon>
        <taxon>Dikarya</taxon>
        <taxon>Basidiomycota</taxon>
        <taxon>Agaricomycotina</taxon>
        <taxon>Agaricomycetes</taxon>
        <taxon>Agaricomycetidae</taxon>
        <taxon>Agaricales</taxon>
        <taxon>Agaricineae</taxon>
        <taxon>Psathyrellaceae</taxon>
        <taxon>Ephemerocybe</taxon>
    </lineage>
</organism>
<dbReference type="AlphaFoldDB" id="A0A8H5FI82"/>
<accession>A0A8H5FI82</accession>
<feature type="compositionally biased region" description="Basic and acidic residues" evidence="1">
    <location>
        <begin position="16"/>
        <end position="25"/>
    </location>
</feature>
<keyword evidence="3" id="KW-1185">Reference proteome</keyword>
<feature type="region of interest" description="Disordered" evidence="1">
    <location>
        <begin position="1"/>
        <end position="56"/>
    </location>
</feature>
<feature type="compositionally biased region" description="Pro residues" evidence="1">
    <location>
        <begin position="27"/>
        <end position="44"/>
    </location>
</feature>
<sequence>MGKLRLHAPARRRPYHDHLQPHKDFNLPPPVVPSPAPHHYPMPPSRSVGSTQHPPSRRRVVTLVAAPHLIPPPPFDLPAAFNLRAALREHPIFPSLPFNAAARRCALLDAGECVDMRTARRCHPLLAARCGGKETRAPRCGRVRGCAHTLVSSPPCRSMRRLGDVLSSMRESAWM</sequence>
<comment type="caution">
    <text evidence="2">The sequence shown here is derived from an EMBL/GenBank/DDBJ whole genome shotgun (WGS) entry which is preliminary data.</text>
</comment>
<evidence type="ECO:0000256" key="1">
    <source>
        <dbReference type="SAM" id="MobiDB-lite"/>
    </source>
</evidence>
<protein>
    <submittedName>
        <fullName evidence="2">Uncharacterized protein</fullName>
    </submittedName>
</protein>
<dbReference type="OrthoDB" id="10577558at2759"/>
<gene>
    <name evidence="2" type="ORF">D9611_014562</name>
</gene>
<feature type="compositionally biased region" description="Basic residues" evidence="1">
    <location>
        <begin position="1"/>
        <end position="15"/>
    </location>
</feature>
<evidence type="ECO:0000313" key="3">
    <source>
        <dbReference type="Proteomes" id="UP000541558"/>
    </source>
</evidence>
<dbReference type="EMBL" id="JAACJK010000017">
    <property type="protein sequence ID" value="KAF5338155.1"/>
    <property type="molecule type" value="Genomic_DNA"/>
</dbReference>